<feature type="compositionally biased region" description="Polar residues" evidence="12">
    <location>
        <begin position="791"/>
        <end position="801"/>
    </location>
</feature>
<keyword evidence="8" id="KW-0967">Endosome</keyword>
<feature type="compositionally biased region" description="Low complexity" evidence="12">
    <location>
        <begin position="983"/>
        <end position="996"/>
    </location>
</feature>
<dbReference type="EMBL" id="JASEJX010000025">
    <property type="protein sequence ID" value="KAK4511970.1"/>
    <property type="molecule type" value="Genomic_DNA"/>
</dbReference>
<feature type="region of interest" description="Disordered" evidence="12">
    <location>
        <begin position="425"/>
        <end position="564"/>
    </location>
</feature>
<evidence type="ECO:0000256" key="7">
    <source>
        <dbReference type="ARBA" id="ARBA00022583"/>
    </source>
</evidence>
<dbReference type="InterPro" id="IPR035800">
    <property type="entry name" value="Sla1_SH3_1"/>
</dbReference>
<evidence type="ECO:0000256" key="8">
    <source>
        <dbReference type="ARBA" id="ARBA00022753"/>
    </source>
</evidence>
<dbReference type="GO" id="GO:0006897">
    <property type="term" value="P:endocytosis"/>
    <property type="evidence" value="ECO:0007669"/>
    <property type="project" value="UniProtKB-KW"/>
</dbReference>
<evidence type="ECO:0000256" key="10">
    <source>
        <dbReference type="ARBA" id="ARBA00023212"/>
    </source>
</evidence>
<feature type="compositionally biased region" description="Basic and acidic residues" evidence="12">
    <location>
        <begin position="549"/>
        <end position="564"/>
    </location>
</feature>
<feature type="domain" description="SH3" evidence="13">
    <location>
        <begin position="69"/>
        <end position="127"/>
    </location>
</feature>
<keyword evidence="6 11" id="KW-0728">SH3 domain</keyword>
<dbReference type="SMART" id="SM00326">
    <property type="entry name" value="SH3"/>
    <property type="match status" value="3"/>
</dbReference>
<dbReference type="Gene3D" id="2.30.30.700">
    <property type="entry name" value="SLA1 homology domain 1"/>
    <property type="match status" value="1"/>
</dbReference>
<keyword evidence="15" id="KW-1185">Reference proteome</keyword>
<evidence type="ECO:0000259" key="13">
    <source>
        <dbReference type="PROSITE" id="PS50002"/>
    </source>
</evidence>
<dbReference type="GO" id="GO:0003779">
    <property type="term" value="F:actin binding"/>
    <property type="evidence" value="ECO:0007669"/>
    <property type="project" value="UniProtKB-KW"/>
</dbReference>
<sequence>MRYVQVCKALYDYESRTEDELSIKENDILYIIEKEDDDWWRAELKQQNGEDQGPVGLVPADYLEEVTPIGRVRAEFDYAAQQEEELSFEEGDEMDLLEQDDPDWFLVKSKKGEIGLAPSNYVQDVDNHFEEAQEQQQQQQDPIPTPPVVTQASMAVAPPAPPAVQPILSHTTGSTTATREVIADDAQSWNVHEYDAAKKKKKKGKGSLFVGNGMICYGSETDKSLPVQQYPILDVTKYLYDGKNLHIEIDGAKQAVLDLQASSKSEAKAILVKISDSTRAAQMSNTHLSLSSQKQIAAPAPAIPPMTSSSSYEAAAASPSPQAHYDEQEQDQEEESNCVPKWGISIYSFQAEGGDELSVEENEQIYVLDYERTDGWWRVQKVDGDVGLVPSSYVQFDDEEGNEQEHDHSTAAGAAGVGAAAAAAVAASSRNDNVEEIRRKRAEEERALQQQRVAEERAREAQRRKEQEEQDRKRREQEEESRRRREEEEARRRREEERQREEEERERRRQVQEAAKRAEAARQKQLEEDYKRKEAERKASLARSASKTRHQDLPKPDPTKIRTWTDRSGSFKVEAQFIDFHNGKLRLHKLNGVKIDVPVEKMCAEDVRWVENHTRRPSQADDEVAPAMPPRPPQQQQQQQAAPRAAQPPQRKLNERWDWFDWFMIIGIPMQQSLQYAASFKAEKLDDSDIPNLTHKQMKMLGLKEEHVQRVERYIETGQPEETTEEEATNKKKEMSQIEKDEELARKLQKEWESSEGSNKGKAPSSSNARPRPNVSAPKDVHPDLLDFIGSQLSSSSTTDNAKGKELEKPKGDLIGFNDDAWAPRVESSPIAAMSPMKTAQSSNAVVSPAAPAAPAGPTPEQIKAAEAERKRIQEEEQIQKIQLMNLQRQAKEQQQQLEQLQKLTQQQLELQKQLAMQTGTQQQQQQQQQQMLQVQAQQQRLQQQLAQQPPQLQPSFAAQPTGFSAAQPTGFNASQPTGFNVTQPTGFSPQTTTGFQTGGFTGQQPTPAAGRQRPTPSHSLPLDPSLGQWQPNQPTGFQQQQHQHQQQPMQTGFQQQQQPQQPIQQNSWQALQPQMTGFPASSQPVGGSNYQQSLPPPLVPSSTAAGQQGLLSRSHTIGVQPTGRHWNSATPDNPFGSPTLSPLQAQMTGVQFSTPSPQAFHQSPLQSQQPTGYMQPQMTGFPPQQPPQQPAGNSIFTPQGSMQYGQSAFPNNQRPW</sequence>
<dbReference type="SUPFAM" id="SSF50044">
    <property type="entry name" value="SH3-domain"/>
    <property type="match status" value="3"/>
</dbReference>
<dbReference type="Pfam" id="PF14604">
    <property type="entry name" value="SH3_9"/>
    <property type="match status" value="1"/>
</dbReference>
<evidence type="ECO:0000313" key="14">
    <source>
        <dbReference type="EMBL" id="KAK4511970.1"/>
    </source>
</evidence>
<dbReference type="Gene3D" id="2.30.30.40">
    <property type="entry name" value="SH3 Domains"/>
    <property type="match status" value="3"/>
</dbReference>
<dbReference type="Proteomes" id="UP001304243">
    <property type="component" value="Unassembled WGS sequence"/>
</dbReference>
<comment type="similarity">
    <text evidence="4">Belongs to the SLA1 family.</text>
</comment>
<evidence type="ECO:0000256" key="2">
    <source>
        <dbReference type="ARBA" id="ARBA00004134"/>
    </source>
</evidence>
<feature type="compositionally biased region" description="Polar residues" evidence="12">
    <location>
        <begin position="1104"/>
        <end position="1175"/>
    </location>
</feature>
<feature type="region of interest" description="Disordered" evidence="12">
    <location>
        <begin position="915"/>
        <end position="1217"/>
    </location>
</feature>
<feature type="compositionally biased region" description="Low complexity" evidence="12">
    <location>
        <begin position="634"/>
        <end position="651"/>
    </location>
</feature>
<dbReference type="GO" id="GO:0030674">
    <property type="term" value="F:protein-macromolecule adaptor activity"/>
    <property type="evidence" value="ECO:0007669"/>
    <property type="project" value="InterPro"/>
</dbReference>
<dbReference type="InterPro" id="IPR036028">
    <property type="entry name" value="SH3-like_dom_sf"/>
</dbReference>
<comment type="caution">
    <text evidence="14">The sequence shown here is derived from an EMBL/GenBank/DDBJ whole genome shotgun (WGS) entry which is preliminary data.</text>
</comment>
<feature type="compositionally biased region" description="Basic and acidic residues" evidence="12">
    <location>
        <begin position="728"/>
        <end position="753"/>
    </location>
</feature>
<evidence type="ECO:0000256" key="9">
    <source>
        <dbReference type="ARBA" id="ARBA00023203"/>
    </source>
</evidence>
<dbReference type="Pfam" id="PF03983">
    <property type="entry name" value="SHD1"/>
    <property type="match status" value="1"/>
</dbReference>
<dbReference type="PROSITE" id="PS50002">
    <property type="entry name" value="SH3"/>
    <property type="match status" value="3"/>
</dbReference>
<feature type="region of interest" description="Disordered" evidence="12">
    <location>
        <begin position="290"/>
        <end position="336"/>
    </location>
</feature>
<dbReference type="InterPro" id="IPR007131">
    <property type="entry name" value="SHD1"/>
</dbReference>
<evidence type="ECO:0000256" key="1">
    <source>
        <dbReference type="ARBA" id="ARBA00004125"/>
    </source>
</evidence>
<dbReference type="PANTHER" id="PTHR15735:SF21">
    <property type="entry name" value="PROTEIN NERVOUS WRECK"/>
    <property type="match status" value="1"/>
</dbReference>
<feature type="compositionally biased region" description="Polar residues" evidence="12">
    <location>
        <begin position="1192"/>
        <end position="1217"/>
    </location>
</feature>
<gene>
    <name evidence="14" type="ORF">ATC70_003969</name>
</gene>
<keyword evidence="9" id="KW-0009">Actin-binding</keyword>
<dbReference type="GO" id="GO:0043130">
    <property type="term" value="F:ubiquitin binding"/>
    <property type="evidence" value="ECO:0007669"/>
    <property type="project" value="InterPro"/>
</dbReference>
<comment type="subcellular location">
    <subcellularLocation>
        <location evidence="3">Cell membrane</location>
        <topology evidence="3">Peripheral membrane protein</topology>
        <orientation evidence="3">Cytoplasmic side</orientation>
    </subcellularLocation>
    <subcellularLocation>
        <location evidence="2">Cytoplasm</location>
        <location evidence="2">Cytoskeleton</location>
        <location evidence="2">Actin patch</location>
    </subcellularLocation>
    <subcellularLocation>
        <location evidence="1">Endosome membrane</location>
        <topology evidence="1">Peripheral membrane protein</topology>
        <orientation evidence="1">Cytoplasmic side</orientation>
    </subcellularLocation>
</comment>
<feature type="region of interest" description="Disordered" evidence="12">
    <location>
        <begin position="843"/>
        <end position="872"/>
    </location>
</feature>
<dbReference type="GeneID" id="89947671"/>
<feature type="compositionally biased region" description="Low complexity" evidence="12">
    <location>
        <begin position="915"/>
        <end position="961"/>
    </location>
</feature>
<dbReference type="RefSeq" id="XP_064678636.1">
    <property type="nucleotide sequence ID" value="XM_064823324.1"/>
</dbReference>
<evidence type="ECO:0000256" key="5">
    <source>
        <dbReference type="ARBA" id="ARBA00020357"/>
    </source>
</evidence>
<evidence type="ECO:0000256" key="3">
    <source>
        <dbReference type="ARBA" id="ARBA00004413"/>
    </source>
</evidence>
<dbReference type="PRINTS" id="PR00452">
    <property type="entry name" value="SH3DOMAIN"/>
</dbReference>
<dbReference type="PANTHER" id="PTHR15735">
    <property type="entry name" value="FCH AND DOUBLE SH3 DOMAINS PROTEIN"/>
    <property type="match status" value="1"/>
</dbReference>
<feature type="region of interest" description="Disordered" evidence="12">
    <location>
        <begin position="612"/>
        <end position="651"/>
    </location>
</feature>
<dbReference type="GO" id="GO:0030479">
    <property type="term" value="C:actin cortical patch"/>
    <property type="evidence" value="ECO:0007669"/>
    <property type="project" value="UniProtKB-SubCell"/>
</dbReference>
<feature type="region of interest" description="Disordered" evidence="12">
    <location>
        <begin position="716"/>
        <end position="821"/>
    </location>
</feature>
<evidence type="ECO:0000256" key="12">
    <source>
        <dbReference type="SAM" id="MobiDB-lite"/>
    </source>
</evidence>
<feature type="compositionally biased region" description="Polar residues" evidence="12">
    <location>
        <begin position="962"/>
        <end position="982"/>
    </location>
</feature>
<feature type="compositionally biased region" description="Low complexity" evidence="12">
    <location>
        <begin position="849"/>
        <end position="860"/>
    </location>
</feature>
<dbReference type="Pfam" id="PF00018">
    <property type="entry name" value="SH3_1"/>
    <property type="match status" value="2"/>
</dbReference>
<keyword evidence="10" id="KW-0963">Cytoplasm</keyword>
<keyword evidence="10" id="KW-0206">Cytoskeleton</keyword>
<dbReference type="GO" id="GO:0005886">
    <property type="term" value="C:plasma membrane"/>
    <property type="evidence" value="ECO:0007669"/>
    <property type="project" value="UniProtKB-SubCell"/>
</dbReference>
<protein>
    <recommendedName>
        <fullName evidence="5">Actin cytoskeleton-regulatory complex protein SLA1</fullName>
    </recommendedName>
</protein>
<evidence type="ECO:0000256" key="6">
    <source>
        <dbReference type="ARBA" id="ARBA00022443"/>
    </source>
</evidence>
<dbReference type="CDD" id="cd11773">
    <property type="entry name" value="SH3_Sla1p_1"/>
    <property type="match status" value="1"/>
</dbReference>
<dbReference type="Gene3D" id="1.10.150.50">
    <property type="entry name" value="Transcription Factor, Ets-1"/>
    <property type="match status" value="1"/>
</dbReference>
<dbReference type="GO" id="GO:0010008">
    <property type="term" value="C:endosome membrane"/>
    <property type="evidence" value="ECO:0007669"/>
    <property type="project" value="UniProtKB-SubCell"/>
</dbReference>
<dbReference type="InterPro" id="IPR001452">
    <property type="entry name" value="SH3_domain"/>
</dbReference>
<dbReference type="InterPro" id="IPR013761">
    <property type="entry name" value="SAM/pointed_sf"/>
</dbReference>
<feature type="compositionally biased region" description="Basic and acidic residues" evidence="12">
    <location>
        <begin position="802"/>
        <end position="812"/>
    </location>
</feature>
<feature type="domain" description="SH3" evidence="13">
    <location>
        <begin position="2"/>
        <end position="68"/>
    </location>
</feature>
<dbReference type="Pfam" id="PF24081">
    <property type="entry name" value="PH_SLA1"/>
    <property type="match status" value="1"/>
</dbReference>
<dbReference type="InterPro" id="IPR056996">
    <property type="entry name" value="PH_SLA1"/>
</dbReference>
<organism evidence="14 15">
    <name type="scientific">Mucor velutinosus</name>
    <dbReference type="NCBI Taxonomy" id="708070"/>
    <lineage>
        <taxon>Eukaryota</taxon>
        <taxon>Fungi</taxon>
        <taxon>Fungi incertae sedis</taxon>
        <taxon>Mucoromycota</taxon>
        <taxon>Mucoromycotina</taxon>
        <taxon>Mucoromycetes</taxon>
        <taxon>Mucorales</taxon>
        <taxon>Mucorineae</taxon>
        <taxon>Mucoraceae</taxon>
        <taxon>Mucor</taxon>
    </lineage>
</organism>
<feature type="domain" description="SH3" evidence="13">
    <location>
        <begin position="338"/>
        <end position="399"/>
    </location>
</feature>
<feature type="compositionally biased region" description="Polar residues" evidence="12">
    <location>
        <begin position="1071"/>
        <end position="1093"/>
    </location>
</feature>
<dbReference type="GO" id="GO:0042802">
    <property type="term" value="F:identical protein binding"/>
    <property type="evidence" value="ECO:0007669"/>
    <property type="project" value="InterPro"/>
</dbReference>
<proteinExistence type="inferred from homology"/>
<evidence type="ECO:0000256" key="11">
    <source>
        <dbReference type="PROSITE-ProRule" id="PRU00192"/>
    </source>
</evidence>
<accession>A0AAN7HRI2</accession>
<evidence type="ECO:0000313" key="15">
    <source>
        <dbReference type="Proteomes" id="UP001304243"/>
    </source>
</evidence>
<feature type="compositionally biased region" description="Low complexity" evidence="12">
    <location>
        <begin position="1029"/>
        <end position="1070"/>
    </location>
</feature>
<dbReference type="CDD" id="cd00174">
    <property type="entry name" value="SH3"/>
    <property type="match status" value="1"/>
</dbReference>
<feature type="compositionally biased region" description="Basic and acidic residues" evidence="12">
    <location>
        <begin position="432"/>
        <end position="539"/>
    </location>
</feature>
<feature type="compositionally biased region" description="Low complexity" evidence="12">
    <location>
        <begin position="308"/>
        <end position="323"/>
    </location>
</feature>
<reference evidence="14 15" key="1">
    <citation type="submission" date="2022-11" db="EMBL/GenBank/DDBJ databases">
        <title>Mucor velutinosus strain NIH1002 WGS.</title>
        <authorList>
            <person name="Subramanian P."/>
            <person name="Mullikin J.C."/>
            <person name="Segre J.A."/>
            <person name="Zelazny A.M."/>
        </authorList>
    </citation>
    <scope>NUCLEOTIDE SEQUENCE [LARGE SCALE GENOMIC DNA]</scope>
    <source>
        <strain evidence="14 15">NIH1002</strain>
    </source>
</reference>
<dbReference type="AlphaFoldDB" id="A0AAN7HRI2"/>
<keyword evidence="7" id="KW-0254">Endocytosis</keyword>
<evidence type="ECO:0000256" key="4">
    <source>
        <dbReference type="ARBA" id="ARBA00007948"/>
    </source>
</evidence>
<name>A0AAN7HRI2_9FUNG</name>